<feature type="region of interest" description="Disordered" evidence="1">
    <location>
        <begin position="732"/>
        <end position="833"/>
    </location>
</feature>
<reference evidence="3 4" key="1">
    <citation type="journal article" date="2018" name="BMC Genomics">
        <title>Genomic evidence for intraspecific hybridization in a clonal and extremely halotolerant yeast.</title>
        <authorList>
            <person name="Gostincar C."/>
            <person name="Stajich J.E."/>
            <person name="Zupancic J."/>
            <person name="Zalar P."/>
            <person name="Gunde-Cimerman N."/>
        </authorList>
    </citation>
    <scope>NUCLEOTIDE SEQUENCE [LARGE SCALE GENOMIC DNA]</scope>
    <source>
        <strain evidence="3 4">EXF-2682</strain>
    </source>
</reference>
<evidence type="ECO:0000256" key="1">
    <source>
        <dbReference type="SAM" id="MobiDB-lite"/>
    </source>
</evidence>
<feature type="region of interest" description="Disordered" evidence="1">
    <location>
        <begin position="689"/>
        <end position="719"/>
    </location>
</feature>
<dbReference type="AlphaFoldDB" id="A0A3M7CT74"/>
<dbReference type="EMBL" id="QWIP01000761">
    <property type="protein sequence ID" value="RMY55120.1"/>
    <property type="molecule type" value="Genomic_DNA"/>
</dbReference>
<feature type="region of interest" description="Disordered" evidence="1">
    <location>
        <begin position="168"/>
        <end position="309"/>
    </location>
</feature>
<dbReference type="InterPro" id="IPR055499">
    <property type="entry name" value="DUF7071"/>
</dbReference>
<comment type="caution">
    <text evidence="3">The sequence shown here is derived from an EMBL/GenBank/DDBJ whole genome shotgun (WGS) entry which is preliminary data.</text>
</comment>
<sequence length="1210" mass="132802">MSRAPGGRLKILDIERKLGVWFPLGLSRHKDRLKIPLLKDFNEDIKRLTTSYGGKNQAEIRDSETLRIDAENLFQKYGPELWSDDTQDRLRWLADASQTNLNGAYPRDLYYSKHEDRAELWESFYLLIVAKCIRYYENHGRGWHYEPEPLDGQAEETVDRDALNGAVDHVLGSGRPASEHDEGDSSLNQRSPELQKRHSNFTPVNTINYYIEDGEPPEQPPADDLPSGVPHRSRKRSSVPGTETNSPATKRPRTEAPVTTVPNAEPTGSHSFASLPADSRMPPPAPAPTERYGAQGPSPTSGINPVASEVLGPYMDSPVVSQLIGPNGPKLARPDWERIRSVFENVPTSRVDAQALVAELSKNTTHPSAEPPLDRPPNGVKPEPQNSPGMNPAGHSTLPSFAPVAQPSPENPLSEAPRPNITPLNSSSGLPNGTSWRAAGPATQPPPTNVASRVGTPAQHRHSLDTQYLDMTPPTGDYSDALERAELEIDWWADNEPSGWLQLEAGDDVGSFFRKIDEEMPPRLKDRAVRAVRVEHLNPPPHSGKGFNGRIRRGAEAGFKALVRRLRQLRDASTPELTVTVECGFAQLTVAFISVEVGRMLGTCGHGGNGAYWFNWTWVPFQSNEFIPDVNATFDKLGHFVWPAGDRRSIEWLVEGRPDNEYYPRDLFCHKQADQAMFRELVVAKCRSARVSRPSQPENNRLPGPVESGKDRSESSHSTALDKAYDVVLALDDNTSTDPGYPPFPKSSEPNPSPSNHDGHGLVHPQEPRTFPPRPSKRLSQCHDLNPPEDAHSDQTRSWTIDPGAGTPSPSKRRRQPSGPTQAPAPTANMSRGGKVTLQMDSQKFKALLSGGQSDPTISGDSSETTIKKEVVKNTAPSPAAFNHCANSPLVIDLSSEKPDSPCERVQSASDAGRAATVPPVPASLVRNPTMAANVGHQSESNSVLPAASELDTIAVATGRLGKRIADSLGAVVGGEASHADVGDSEEQCNEPRPTDPERRTPRRTDGTTSDDDEDFYSSSDDDEEDFYSSSDDDEEDLYSSTPPPPNVPSRDTTEPTATARMLQPEPLGDRDRPRKDGSAREQVGHQADQTRLRGASGQLASPVSTGVESGHGAASQVADESRHADPLRSIDIEQMVQDDAAMKERVRQMRQKLREQGRTLREEREAASRRTVERAREFEQLERQSQYMARQTEAVRQVGLPSSFDDKVI</sequence>
<dbReference type="Pfam" id="PF23257">
    <property type="entry name" value="DUF7071"/>
    <property type="match status" value="1"/>
</dbReference>
<dbReference type="Proteomes" id="UP000269276">
    <property type="component" value="Unassembled WGS sequence"/>
</dbReference>
<feature type="compositionally biased region" description="Polar residues" evidence="1">
    <location>
        <begin position="422"/>
        <end position="435"/>
    </location>
</feature>
<feature type="domain" description="DUF7071" evidence="2">
    <location>
        <begin position="304"/>
        <end position="368"/>
    </location>
</feature>
<dbReference type="VEuPathDB" id="FungiDB:BTJ68_13423"/>
<protein>
    <recommendedName>
        <fullName evidence="2">DUF7071 domain-containing protein</fullName>
    </recommendedName>
</protein>
<feature type="compositionally biased region" description="Polar residues" evidence="1">
    <location>
        <begin position="260"/>
        <end position="272"/>
    </location>
</feature>
<dbReference type="OrthoDB" id="3819808at2759"/>
<proteinExistence type="predicted"/>
<feature type="region of interest" description="Disordered" evidence="1">
    <location>
        <begin position="897"/>
        <end position="921"/>
    </location>
</feature>
<evidence type="ECO:0000313" key="4">
    <source>
        <dbReference type="Proteomes" id="UP000269276"/>
    </source>
</evidence>
<feature type="region of interest" description="Disordered" evidence="1">
    <location>
        <begin position="362"/>
        <end position="474"/>
    </location>
</feature>
<feature type="compositionally biased region" description="Polar residues" evidence="1">
    <location>
        <begin position="1099"/>
        <end position="1108"/>
    </location>
</feature>
<evidence type="ECO:0000313" key="3">
    <source>
        <dbReference type="EMBL" id="RMY55120.1"/>
    </source>
</evidence>
<feature type="compositionally biased region" description="Polar residues" evidence="1">
    <location>
        <begin position="239"/>
        <end position="248"/>
    </location>
</feature>
<feature type="compositionally biased region" description="Basic and acidic residues" evidence="1">
    <location>
        <begin position="993"/>
        <end position="1006"/>
    </location>
</feature>
<gene>
    <name evidence="3" type="ORF">D0863_13415</name>
</gene>
<evidence type="ECO:0000259" key="2">
    <source>
        <dbReference type="Pfam" id="PF23257"/>
    </source>
</evidence>
<organism evidence="3 4">
    <name type="scientific">Hortaea werneckii</name>
    <name type="common">Black yeast</name>
    <name type="synonym">Cladosporium werneckii</name>
    <dbReference type="NCBI Taxonomy" id="91943"/>
    <lineage>
        <taxon>Eukaryota</taxon>
        <taxon>Fungi</taxon>
        <taxon>Dikarya</taxon>
        <taxon>Ascomycota</taxon>
        <taxon>Pezizomycotina</taxon>
        <taxon>Dothideomycetes</taxon>
        <taxon>Dothideomycetidae</taxon>
        <taxon>Mycosphaerellales</taxon>
        <taxon>Teratosphaeriaceae</taxon>
        <taxon>Hortaea</taxon>
    </lineage>
</organism>
<feature type="compositionally biased region" description="Acidic residues" evidence="1">
    <location>
        <begin position="1009"/>
        <end position="1038"/>
    </location>
</feature>
<feature type="compositionally biased region" description="Basic and acidic residues" evidence="1">
    <location>
        <begin position="1068"/>
        <end position="1092"/>
    </location>
</feature>
<accession>A0A3M7CT74</accession>
<name>A0A3M7CT74_HORWE</name>
<feature type="region of interest" description="Disordered" evidence="1">
    <location>
        <begin position="1153"/>
        <end position="1172"/>
    </location>
</feature>
<feature type="region of interest" description="Disordered" evidence="1">
    <location>
        <begin position="975"/>
        <end position="1129"/>
    </location>
</feature>
<feature type="compositionally biased region" description="Basic and acidic residues" evidence="1">
    <location>
        <begin position="1120"/>
        <end position="1129"/>
    </location>
</feature>